<dbReference type="Proteomes" id="UP000010798">
    <property type="component" value="Chromosome"/>
</dbReference>
<dbReference type="GO" id="GO:0015213">
    <property type="term" value="F:uridine transmembrane transporter activity"/>
    <property type="evidence" value="ECO:0007669"/>
    <property type="project" value="TreeGrafter"/>
</dbReference>
<dbReference type="PANTHER" id="PTHR23522">
    <property type="entry name" value="BLL5896 PROTEIN"/>
    <property type="match status" value="1"/>
</dbReference>
<name>L0DD91_SINAD</name>
<keyword evidence="5 7" id="KW-1133">Transmembrane helix</keyword>
<dbReference type="OrthoDB" id="9783013at2"/>
<evidence type="ECO:0000256" key="6">
    <source>
        <dbReference type="ARBA" id="ARBA00023136"/>
    </source>
</evidence>
<evidence type="ECO:0000256" key="7">
    <source>
        <dbReference type="SAM" id="Phobius"/>
    </source>
</evidence>
<dbReference type="InterPro" id="IPR036259">
    <property type="entry name" value="MFS_trans_sf"/>
</dbReference>
<dbReference type="eggNOG" id="COG2211">
    <property type="taxonomic scope" value="Bacteria"/>
</dbReference>
<organism evidence="9 10">
    <name type="scientific">Singulisphaera acidiphila (strain ATCC BAA-1392 / DSM 18658 / VKM B-2454 / MOB10)</name>
    <dbReference type="NCBI Taxonomy" id="886293"/>
    <lineage>
        <taxon>Bacteria</taxon>
        <taxon>Pseudomonadati</taxon>
        <taxon>Planctomycetota</taxon>
        <taxon>Planctomycetia</taxon>
        <taxon>Isosphaerales</taxon>
        <taxon>Isosphaeraceae</taxon>
        <taxon>Singulisphaera</taxon>
    </lineage>
</organism>
<keyword evidence="3" id="KW-1003">Cell membrane</keyword>
<dbReference type="InterPro" id="IPR004740">
    <property type="entry name" value="Nuc_H_symport"/>
</dbReference>
<feature type="transmembrane region" description="Helical" evidence="7">
    <location>
        <begin position="208"/>
        <end position="226"/>
    </location>
</feature>
<evidence type="ECO:0000256" key="5">
    <source>
        <dbReference type="ARBA" id="ARBA00022989"/>
    </source>
</evidence>
<dbReference type="GO" id="GO:0005886">
    <property type="term" value="C:plasma membrane"/>
    <property type="evidence" value="ECO:0007669"/>
    <property type="project" value="UniProtKB-SubCell"/>
</dbReference>
<evidence type="ECO:0000256" key="4">
    <source>
        <dbReference type="ARBA" id="ARBA00022692"/>
    </source>
</evidence>
<dbReference type="HOGENOM" id="CLU_013133_1_2_0"/>
<dbReference type="KEGG" id="saci:Sinac_2494"/>
<dbReference type="PANTHER" id="PTHR23522:SF4">
    <property type="entry name" value="NUCLEOSIDE PERMEASE NUPG-RELATED"/>
    <property type="match status" value="1"/>
</dbReference>
<dbReference type="PROSITE" id="PS50850">
    <property type="entry name" value="MFS"/>
    <property type="match status" value="1"/>
</dbReference>
<dbReference type="GO" id="GO:0015212">
    <property type="term" value="F:cytidine transmembrane transporter activity"/>
    <property type="evidence" value="ECO:0007669"/>
    <property type="project" value="TreeGrafter"/>
</dbReference>
<dbReference type="EMBL" id="CP003364">
    <property type="protein sequence ID" value="AGA26803.1"/>
    <property type="molecule type" value="Genomic_DNA"/>
</dbReference>
<evidence type="ECO:0000256" key="3">
    <source>
        <dbReference type="ARBA" id="ARBA00022475"/>
    </source>
</evidence>
<feature type="transmembrane region" description="Helical" evidence="7">
    <location>
        <begin position="130"/>
        <end position="148"/>
    </location>
</feature>
<dbReference type="InterPro" id="IPR020846">
    <property type="entry name" value="MFS_dom"/>
</dbReference>
<evidence type="ECO:0000259" key="8">
    <source>
        <dbReference type="PROSITE" id="PS50850"/>
    </source>
</evidence>
<feature type="transmembrane region" description="Helical" evidence="7">
    <location>
        <begin position="160"/>
        <end position="178"/>
    </location>
</feature>
<sequence>MKTSLLVRLWVMAFVQYAIWGLWYVTMGTYLTRTLHFSGGQVGLAYGTPAIGAMISPLLVGLVADRFFAAERILAVLHLIGAGLLFFVSTTTSFPIFYAGLVAHTIGYMATLALTNSLTLRHVTDPGRQFPLVMLMGSVGWIAAGLVIGQAEVEALATQFQWAAIASAAMGLYCLTLPHTPPLDRERSATLGEALGFDALKLLRNRSFAVFLLGSFLICVPLSFYFSWANVFLNEIGVKHAASKMTLGQVSDVTFLLLMPLFVSRLGVKRMLLLGMFAWTVRFGLFDLYATGLAWPALLYAGIAMHGICYDFFFVMGRIYVDRRAPEHLRATAQGLLAFVTLGAGMFVGTWLSGMIGESSVIRRTDGTVLHDWSRIWIIPSMMSGAVLIVFALLFRDEDQELVEPAGVESDLVACPPSFES</sequence>
<accession>L0DD91</accession>
<feature type="transmembrane region" description="Helical" evidence="7">
    <location>
        <begin position="376"/>
        <end position="395"/>
    </location>
</feature>
<feature type="domain" description="Major facilitator superfamily (MFS) profile" evidence="8">
    <location>
        <begin position="1"/>
        <end position="398"/>
    </location>
</feature>
<comment type="subcellular location">
    <subcellularLocation>
        <location evidence="1">Cell membrane</location>
        <topology evidence="1">Multi-pass membrane protein</topology>
    </subcellularLocation>
</comment>
<keyword evidence="6 7" id="KW-0472">Membrane</keyword>
<keyword evidence="4 7" id="KW-0812">Transmembrane</keyword>
<dbReference type="STRING" id="886293.Sinac_2494"/>
<feature type="transmembrane region" description="Helical" evidence="7">
    <location>
        <begin position="73"/>
        <end position="90"/>
    </location>
</feature>
<feature type="transmembrane region" description="Helical" evidence="7">
    <location>
        <begin position="246"/>
        <end position="264"/>
    </location>
</feature>
<gene>
    <name evidence="9" type="ordered locus">Sinac_2494</name>
</gene>
<protein>
    <submittedName>
        <fullName evidence="9">Nucleoside H+ symporter</fullName>
    </submittedName>
</protein>
<feature type="transmembrane region" description="Helical" evidence="7">
    <location>
        <begin position="271"/>
        <end position="291"/>
    </location>
</feature>
<dbReference type="Pfam" id="PF03825">
    <property type="entry name" value="Nuc_H_symport"/>
    <property type="match status" value="1"/>
</dbReference>
<dbReference type="Gene3D" id="1.20.1250.20">
    <property type="entry name" value="MFS general substrate transporter like domains"/>
    <property type="match status" value="2"/>
</dbReference>
<dbReference type="RefSeq" id="WP_015245955.1">
    <property type="nucleotide sequence ID" value="NC_019892.1"/>
</dbReference>
<evidence type="ECO:0000313" key="10">
    <source>
        <dbReference type="Proteomes" id="UP000010798"/>
    </source>
</evidence>
<keyword evidence="2" id="KW-0813">Transport</keyword>
<feature type="transmembrane region" description="Helical" evidence="7">
    <location>
        <begin position="45"/>
        <end position="64"/>
    </location>
</feature>
<evidence type="ECO:0000256" key="2">
    <source>
        <dbReference type="ARBA" id="ARBA00022448"/>
    </source>
</evidence>
<dbReference type="CDD" id="cd06177">
    <property type="entry name" value="MFS_NHS"/>
    <property type="match status" value="1"/>
</dbReference>
<keyword evidence="10" id="KW-1185">Reference proteome</keyword>
<evidence type="ECO:0000256" key="1">
    <source>
        <dbReference type="ARBA" id="ARBA00004651"/>
    </source>
</evidence>
<evidence type="ECO:0000313" key="9">
    <source>
        <dbReference type="EMBL" id="AGA26803.1"/>
    </source>
</evidence>
<dbReference type="SUPFAM" id="SSF103473">
    <property type="entry name" value="MFS general substrate transporter"/>
    <property type="match status" value="1"/>
</dbReference>
<reference evidence="9 10" key="1">
    <citation type="submission" date="2012-02" db="EMBL/GenBank/DDBJ databases">
        <title>Complete sequence of chromosome of Singulisphaera acidiphila DSM 18658.</title>
        <authorList>
            <consortium name="US DOE Joint Genome Institute (JGI-PGF)"/>
            <person name="Lucas S."/>
            <person name="Copeland A."/>
            <person name="Lapidus A."/>
            <person name="Glavina del Rio T."/>
            <person name="Dalin E."/>
            <person name="Tice H."/>
            <person name="Bruce D."/>
            <person name="Goodwin L."/>
            <person name="Pitluck S."/>
            <person name="Peters L."/>
            <person name="Ovchinnikova G."/>
            <person name="Chertkov O."/>
            <person name="Kyrpides N."/>
            <person name="Mavromatis K."/>
            <person name="Ivanova N."/>
            <person name="Brettin T."/>
            <person name="Detter J.C."/>
            <person name="Han C."/>
            <person name="Larimer F."/>
            <person name="Land M."/>
            <person name="Hauser L."/>
            <person name="Markowitz V."/>
            <person name="Cheng J.-F."/>
            <person name="Hugenholtz P."/>
            <person name="Woyke T."/>
            <person name="Wu D."/>
            <person name="Tindall B."/>
            <person name="Pomrenke H."/>
            <person name="Brambilla E."/>
            <person name="Klenk H.-P."/>
            <person name="Eisen J.A."/>
        </authorList>
    </citation>
    <scope>NUCLEOTIDE SEQUENCE [LARGE SCALE GENOMIC DNA]</scope>
    <source>
        <strain evidence="10">ATCC BAA-1392 / DSM 18658 / VKM B-2454 / MOB10</strain>
    </source>
</reference>
<dbReference type="AlphaFoldDB" id="L0DD91"/>
<proteinExistence type="predicted"/>
<feature type="transmembrane region" description="Helical" evidence="7">
    <location>
        <begin position="96"/>
        <end position="118"/>
    </location>
</feature>
<feature type="transmembrane region" description="Helical" evidence="7">
    <location>
        <begin position="297"/>
        <end position="321"/>
    </location>
</feature>
<feature type="transmembrane region" description="Helical" evidence="7">
    <location>
        <begin position="7"/>
        <end position="25"/>
    </location>
</feature>
<feature type="transmembrane region" description="Helical" evidence="7">
    <location>
        <begin position="333"/>
        <end position="356"/>
    </location>
</feature>